<dbReference type="EMBL" id="JBHTAP010000001">
    <property type="protein sequence ID" value="MFC7234789.1"/>
    <property type="molecule type" value="Genomic_DNA"/>
</dbReference>
<reference evidence="1 2" key="1">
    <citation type="journal article" date="2019" name="Int. J. Syst. Evol. Microbiol.">
        <title>The Global Catalogue of Microorganisms (GCM) 10K type strain sequencing project: providing services to taxonomists for standard genome sequencing and annotation.</title>
        <authorList>
            <consortium name="The Broad Institute Genomics Platform"/>
            <consortium name="The Broad Institute Genome Sequencing Center for Infectious Disease"/>
            <person name="Wu L."/>
            <person name="Ma J."/>
        </authorList>
    </citation>
    <scope>NUCLEOTIDE SEQUENCE [LARGE SCALE GENOMIC DNA]</scope>
    <source>
        <strain evidence="1 2">DT85</strain>
    </source>
</reference>
<comment type="caution">
    <text evidence="1">The sequence shown here is derived from an EMBL/GenBank/DDBJ whole genome shotgun (WGS) entry which is preliminary data.</text>
</comment>
<proteinExistence type="predicted"/>
<evidence type="ECO:0000313" key="1">
    <source>
        <dbReference type="EMBL" id="MFC7234789.1"/>
    </source>
</evidence>
<dbReference type="AlphaFoldDB" id="A0ABD5ZNN0"/>
<name>A0ABD5ZNN0_9EURY</name>
<dbReference type="RefSeq" id="WP_276235811.1">
    <property type="nucleotide sequence ID" value="NZ_CP119802.1"/>
</dbReference>
<evidence type="ECO:0000313" key="2">
    <source>
        <dbReference type="Proteomes" id="UP001596398"/>
    </source>
</evidence>
<gene>
    <name evidence="1" type="ORF">ACFQJ4_05585</name>
</gene>
<dbReference type="GeneID" id="79266460"/>
<dbReference type="Proteomes" id="UP001596398">
    <property type="component" value="Unassembled WGS sequence"/>
</dbReference>
<keyword evidence="2" id="KW-1185">Reference proteome</keyword>
<accession>A0ABD5ZNN0</accession>
<sequence length="72" mass="7381">MTQRLTDPEATVLRAFARADGALAPDALPARTDLADPAGVAAGLRERGLLDPVDDSGRLILSAEGLRAAVTA</sequence>
<organism evidence="1 2">
    <name type="scientific">Halosegnis marinus</name>
    <dbReference type="NCBI Taxonomy" id="3034023"/>
    <lineage>
        <taxon>Archaea</taxon>
        <taxon>Methanobacteriati</taxon>
        <taxon>Methanobacteriota</taxon>
        <taxon>Stenosarchaea group</taxon>
        <taxon>Halobacteria</taxon>
        <taxon>Halobacteriales</taxon>
        <taxon>Natronomonadaceae</taxon>
        <taxon>Halosegnis</taxon>
    </lineage>
</organism>
<protein>
    <submittedName>
        <fullName evidence="1">Uncharacterized protein</fullName>
    </submittedName>
</protein>